<organism evidence="8">
    <name type="scientific">Notodromas monacha</name>
    <dbReference type="NCBI Taxonomy" id="399045"/>
    <lineage>
        <taxon>Eukaryota</taxon>
        <taxon>Metazoa</taxon>
        <taxon>Ecdysozoa</taxon>
        <taxon>Arthropoda</taxon>
        <taxon>Crustacea</taxon>
        <taxon>Oligostraca</taxon>
        <taxon>Ostracoda</taxon>
        <taxon>Podocopa</taxon>
        <taxon>Podocopida</taxon>
        <taxon>Cypridocopina</taxon>
        <taxon>Cypridoidea</taxon>
        <taxon>Cyprididae</taxon>
        <taxon>Notodromas</taxon>
    </lineage>
</organism>
<evidence type="ECO:0008006" key="10">
    <source>
        <dbReference type="Google" id="ProtNLM"/>
    </source>
</evidence>
<accession>A0A7R9GHN9</accession>
<dbReference type="GO" id="GO:0005886">
    <property type="term" value="C:plasma membrane"/>
    <property type="evidence" value="ECO:0007669"/>
    <property type="project" value="UniProtKB-SubCell"/>
</dbReference>
<feature type="compositionally biased region" description="Low complexity" evidence="7">
    <location>
        <begin position="395"/>
        <end position="426"/>
    </location>
</feature>
<dbReference type="GO" id="GO:0072659">
    <property type="term" value="P:protein localization to plasma membrane"/>
    <property type="evidence" value="ECO:0007669"/>
    <property type="project" value="TreeGrafter"/>
</dbReference>
<dbReference type="InterPro" id="IPR018619">
    <property type="entry name" value="Hyccin"/>
</dbReference>
<sequence>MRRESAHDRVRQWLKAVETNAGMSDLMNNDELLASMNVVLFTLRGGANEELVADMCATVFEMYRADEPGYKECVFQLIPAAVYAYLDALQAHAVTTKRGGACKSLEVFLLGIYNKEVYSEVGTPKPLLKFRFPSLALGSIYHDPSLLQSNMLTDAALRRLETGHCVQLGPFPQVAKLDGENRTSVLSAILYCYSCHMTSYGRAALIIYKSFCITCSSFHQVAPQILLHLISCVYYALYKGCAFSARIAVDAVYKRAMYEILPDVLMATKAVKHAIEASGDAESLSPSSSASLDRHGGIIDITANLARPRGSVTQLGGIKNLITNASFRTKKLPDDIPLQDCSEASLTAISEEKEEAAPKEHKETKLGAAKNLLAHSRDVLAAKAAAQKNKALKIAGKINPSSSSSSSNQQQSAASSGNDSSVSVDGIGIEMSEIHEK</sequence>
<dbReference type="GO" id="GO:0005829">
    <property type="term" value="C:cytosol"/>
    <property type="evidence" value="ECO:0007669"/>
    <property type="project" value="UniProtKB-SubCell"/>
</dbReference>
<evidence type="ECO:0000256" key="7">
    <source>
        <dbReference type="SAM" id="MobiDB-lite"/>
    </source>
</evidence>
<evidence type="ECO:0000256" key="5">
    <source>
        <dbReference type="ARBA" id="ARBA00023136"/>
    </source>
</evidence>
<comment type="similarity">
    <text evidence="6">Belongs to the Hyccin family.</text>
</comment>
<evidence type="ECO:0000256" key="3">
    <source>
        <dbReference type="ARBA" id="ARBA00022475"/>
    </source>
</evidence>
<dbReference type="EMBL" id="OA886632">
    <property type="protein sequence ID" value="CAD7282956.1"/>
    <property type="molecule type" value="Genomic_DNA"/>
</dbReference>
<evidence type="ECO:0000313" key="8">
    <source>
        <dbReference type="EMBL" id="CAD7282956.1"/>
    </source>
</evidence>
<dbReference type="AlphaFoldDB" id="A0A7R9GHN9"/>
<reference evidence="8" key="1">
    <citation type="submission" date="2020-11" db="EMBL/GenBank/DDBJ databases">
        <authorList>
            <person name="Tran Van P."/>
        </authorList>
    </citation>
    <scope>NUCLEOTIDE SEQUENCE</scope>
</reference>
<dbReference type="Pfam" id="PF09790">
    <property type="entry name" value="Hyccin"/>
    <property type="match status" value="1"/>
</dbReference>
<dbReference type="GO" id="GO:0046854">
    <property type="term" value="P:phosphatidylinositol phosphate biosynthetic process"/>
    <property type="evidence" value="ECO:0007669"/>
    <property type="project" value="TreeGrafter"/>
</dbReference>
<proteinExistence type="inferred from homology"/>
<evidence type="ECO:0000313" key="9">
    <source>
        <dbReference type="Proteomes" id="UP000678499"/>
    </source>
</evidence>
<dbReference type="PANTHER" id="PTHR31220">
    <property type="entry name" value="HYCCIN RELATED"/>
    <property type="match status" value="1"/>
</dbReference>
<keyword evidence="3" id="KW-1003">Cell membrane</keyword>
<keyword evidence="9" id="KW-1185">Reference proteome</keyword>
<evidence type="ECO:0000256" key="6">
    <source>
        <dbReference type="ARBA" id="ARBA00034482"/>
    </source>
</evidence>
<dbReference type="PANTHER" id="PTHR31220:SF1">
    <property type="entry name" value="GH21176P"/>
    <property type="match status" value="1"/>
</dbReference>
<keyword evidence="4" id="KW-0963">Cytoplasm</keyword>
<name>A0A7R9GHN9_9CRUS</name>
<evidence type="ECO:0000256" key="2">
    <source>
        <dbReference type="ARBA" id="ARBA00004514"/>
    </source>
</evidence>
<protein>
    <recommendedName>
        <fullName evidence="10">Hyccin</fullName>
    </recommendedName>
</protein>
<evidence type="ECO:0000256" key="1">
    <source>
        <dbReference type="ARBA" id="ARBA00004236"/>
    </source>
</evidence>
<dbReference type="Proteomes" id="UP000678499">
    <property type="component" value="Unassembled WGS sequence"/>
</dbReference>
<feature type="region of interest" description="Disordered" evidence="7">
    <location>
        <begin position="395"/>
        <end position="437"/>
    </location>
</feature>
<dbReference type="OrthoDB" id="18937at2759"/>
<comment type="subcellular location">
    <subcellularLocation>
        <location evidence="1">Cell membrane</location>
    </subcellularLocation>
    <subcellularLocation>
        <location evidence="2">Cytoplasm</location>
        <location evidence="2">Cytosol</location>
    </subcellularLocation>
</comment>
<dbReference type="EMBL" id="CAJPEX010004595">
    <property type="protein sequence ID" value="CAG0923108.1"/>
    <property type="molecule type" value="Genomic_DNA"/>
</dbReference>
<gene>
    <name evidence="8" type="ORF">NMOB1V02_LOCUS10574</name>
</gene>
<evidence type="ECO:0000256" key="4">
    <source>
        <dbReference type="ARBA" id="ARBA00022490"/>
    </source>
</evidence>
<keyword evidence="5" id="KW-0472">Membrane</keyword>